<sequence>MKTLSFGTARLFLKSSLFLLFLYILAGSVNAQKQVYIERAAPGWVTSIRHLAAKPAAGQIEDGWYYSIYEKQDHAELKAHYTRCVREISSEAGVQNGSQLRISFDPGYQRLVFHKLVIRRGNREIDQLKASAFRVIQDEQELSRFIYKGEHTAIRILEDVRKGDLIDYSFSIVGDNPVFAGHVDEWMYFEGESVIANIYYSLLADSRRKINIRSFHATPALHKEQLGTLNRYSWQTSMTRTHQTEDNEPSWFNPYARVQLSDYRSWADVVNWALALNGPDAVHTPALKRKIEELKETAAGDRNRYLQLATRFVQDEVRYMGMEMGEFSHRPNRPEKVLLQRYGDCKDKSLLLVQLLKGVGVEAYPAYISTSKLLETRSCLPSPGVFDHVVVVVNHQGRKIWIDPTISQQRGAFSDTQFPYTANVLVIRPGNNRLERVNAVNKGKTVSTLTFNLNDTTNADPATLRVVTMYTGADADRFRAELAESNRAKIQENYEKYYREYYPGVQIRLPLEVDDTANDNKITTVELYDIKDFWAKREPGKIIPHAYIYSDLTSGRLPEIKNLKRKSPLAFAGISNHEQNIELYLPMSWPTIQAADSIAGNGYRFSVSVKGENDFFTVRYRFQTTKDALQRSNFAGYKADYKKITDLSNFYITWDGSKRLASFYGWHDESADTLSTPSYTNVIFIAALVCTMAFAALLLWIYRRPGGFNIEKIESARPIRGWLLLAGLGIVVNPIKIAAQIWRTGYFDAERWPELASNKGLVMLTAGELVFNLIMFIAGIYLAFAFFNRRDIFPRSIITYLCTTGVLYIADNLLADSLVGEHALAHTQSPNEAVLMVQVVVTILWVLYYINSYRVKETFVFPFDTYGWRMALLRRQMDRPLLPTQPPEPAEQKHEHEEV</sequence>
<dbReference type="AlphaFoldDB" id="A0A2T3HKE6"/>
<dbReference type="InterPro" id="IPR024618">
    <property type="entry name" value="DUF3857"/>
</dbReference>
<name>A0A2T3HKE6_9SPHI</name>
<dbReference type="InterPro" id="IPR038765">
    <property type="entry name" value="Papain-like_cys_pep_sf"/>
</dbReference>
<dbReference type="Pfam" id="PF12969">
    <property type="entry name" value="DUF3857"/>
    <property type="match status" value="1"/>
</dbReference>
<dbReference type="Gene3D" id="3.10.620.30">
    <property type="match status" value="1"/>
</dbReference>
<keyword evidence="1" id="KW-0472">Membrane</keyword>
<evidence type="ECO:0000313" key="3">
    <source>
        <dbReference type="EMBL" id="PST82917.1"/>
    </source>
</evidence>
<dbReference type="SUPFAM" id="SSF54001">
    <property type="entry name" value="Cysteine proteinases"/>
    <property type="match status" value="1"/>
</dbReference>
<dbReference type="Gene3D" id="2.60.40.3140">
    <property type="match status" value="1"/>
</dbReference>
<evidence type="ECO:0000256" key="1">
    <source>
        <dbReference type="SAM" id="Phobius"/>
    </source>
</evidence>
<keyword evidence="1" id="KW-0812">Transmembrane</keyword>
<feature type="transmembrane region" description="Helical" evidence="1">
    <location>
        <begin position="762"/>
        <end position="785"/>
    </location>
</feature>
<proteinExistence type="predicted"/>
<comment type="caution">
    <text evidence="3">The sequence shown here is derived from an EMBL/GenBank/DDBJ whole genome shotgun (WGS) entry which is preliminary data.</text>
</comment>
<evidence type="ECO:0000313" key="4">
    <source>
        <dbReference type="Proteomes" id="UP000240912"/>
    </source>
</evidence>
<dbReference type="Pfam" id="PF10754">
    <property type="entry name" value="DUF2569"/>
    <property type="match status" value="1"/>
</dbReference>
<dbReference type="OrthoDB" id="98874at2"/>
<dbReference type="InterPro" id="IPR019690">
    <property type="entry name" value="DUF2569"/>
</dbReference>
<reference evidence="3 4" key="1">
    <citation type="submission" date="2018-03" db="EMBL/GenBank/DDBJ databases">
        <authorList>
            <person name="Keele B.F."/>
        </authorList>
    </citation>
    <scope>NUCLEOTIDE SEQUENCE [LARGE SCALE GENOMIC DNA]</scope>
    <source>
        <strain evidence="3 4">YL28-9</strain>
    </source>
</reference>
<dbReference type="Proteomes" id="UP000240912">
    <property type="component" value="Unassembled WGS sequence"/>
</dbReference>
<feature type="transmembrane region" description="Helical" evidence="1">
    <location>
        <begin position="835"/>
        <end position="851"/>
    </location>
</feature>
<gene>
    <name evidence="3" type="ORF">C7T94_09800</name>
</gene>
<feature type="transmembrane region" description="Helical" evidence="1">
    <location>
        <begin position="722"/>
        <end position="742"/>
    </location>
</feature>
<keyword evidence="1" id="KW-1133">Transmembrane helix</keyword>
<keyword evidence="4" id="KW-1185">Reference proteome</keyword>
<feature type="transmembrane region" description="Helical" evidence="1">
    <location>
        <begin position="797"/>
        <end position="815"/>
    </location>
</feature>
<evidence type="ECO:0000259" key="2">
    <source>
        <dbReference type="Pfam" id="PF12969"/>
    </source>
</evidence>
<feature type="transmembrane region" description="Helical" evidence="1">
    <location>
        <begin position="682"/>
        <end position="702"/>
    </location>
</feature>
<protein>
    <recommendedName>
        <fullName evidence="2">DUF3857 domain-containing protein</fullName>
    </recommendedName>
</protein>
<accession>A0A2T3HKE6</accession>
<dbReference type="RefSeq" id="WP_107215176.1">
    <property type="nucleotide sequence ID" value="NZ_KZ686269.1"/>
</dbReference>
<dbReference type="EMBL" id="PYLS01000005">
    <property type="protein sequence ID" value="PST82917.1"/>
    <property type="molecule type" value="Genomic_DNA"/>
</dbReference>
<feature type="domain" description="DUF3857" evidence="2">
    <location>
        <begin position="79"/>
        <end position="236"/>
    </location>
</feature>
<organism evidence="3 4">
    <name type="scientific">Pedobacter yulinensis</name>
    <dbReference type="NCBI Taxonomy" id="2126353"/>
    <lineage>
        <taxon>Bacteria</taxon>
        <taxon>Pseudomonadati</taxon>
        <taxon>Bacteroidota</taxon>
        <taxon>Sphingobacteriia</taxon>
        <taxon>Sphingobacteriales</taxon>
        <taxon>Sphingobacteriaceae</taxon>
        <taxon>Pedobacter</taxon>
    </lineage>
</organism>